<dbReference type="Proteomes" id="UP000558284">
    <property type="component" value="Unassembled WGS sequence"/>
</dbReference>
<evidence type="ECO:0000313" key="2">
    <source>
        <dbReference type="EMBL" id="MBA1138729.1"/>
    </source>
</evidence>
<proteinExistence type="predicted"/>
<gene>
    <name evidence="2" type="ORF">H0241_00465</name>
</gene>
<evidence type="ECO:0000313" key="3">
    <source>
        <dbReference type="Proteomes" id="UP000558284"/>
    </source>
</evidence>
<dbReference type="EMBL" id="JACDTY010000001">
    <property type="protein sequence ID" value="MBA1138729.1"/>
    <property type="molecule type" value="Genomic_DNA"/>
</dbReference>
<keyword evidence="1" id="KW-0732">Signal</keyword>
<feature type="signal peptide" evidence="1">
    <location>
        <begin position="1"/>
        <end position="22"/>
    </location>
</feature>
<name>A0A838AYR2_9HYPH</name>
<evidence type="ECO:0000256" key="1">
    <source>
        <dbReference type="SAM" id="SignalP"/>
    </source>
</evidence>
<comment type="caution">
    <text evidence="2">The sequence shown here is derived from an EMBL/GenBank/DDBJ whole genome shotgun (WGS) entry which is preliminary data.</text>
</comment>
<organism evidence="2 3">
    <name type="scientific">Mesorhizobium neociceri</name>
    <dbReference type="NCBI Taxonomy" id="1307853"/>
    <lineage>
        <taxon>Bacteria</taxon>
        <taxon>Pseudomonadati</taxon>
        <taxon>Pseudomonadota</taxon>
        <taxon>Alphaproteobacteria</taxon>
        <taxon>Hyphomicrobiales</taxon>
        <taxon>Phyllobacteriaceae</taxon>
        <taxon>Mesorhizobium</taxon>
    </lineage>
</organism>
<keyword evidence="3" id="KW-1185">Reference proteome</keyword>
<accession>A0A838AYR2</accession>
<dbReference type="RefSeq" id="WP_181055478.1">
    <property type="nucleotide sequence ID" value="NZ_JACDTY010000001.1"/>
</dbReference>
<sequence>MRIRSVCLGAFALGLLAGPASADAFSDLASLPSFYSDAVMKTMKPMAGFKKAWLAAPRGDRDKMMKMCNDAAMSKPHAAFCANVLALGGAN</sequence>
<dbReference type="AlphaFoldDB" id="A0A838AYR2"/>
<reference evidence="2 3" key="1">
    <citation type="submission" date="2020-07" db="EMBL/GenBank/DDBJ databases">
        <title>Definition of the novel symbiovar canariense within Mesorhizobium novociceri, a new species of genus Mesorhizobium nodulating Cicer canariense in the Caldera de Taburiente National Park (La Palma, Canary Islands).</title>
        <authorList>
            <person name="Leon-Barrios M."/>
            <person name="Perez-Yepez J."/>
            <person name="Flores-Felix J.D."/>
            <person name="Ramirez-Baena M.H."/>
            <person name="Pulido-Suarez L."/>
            <person name="Igual J.M."/>
            <person name="Velazquez E."/>
            <person name="Peix A."/>
        </authorList>
    </citation>
    <scope>NUCLEOTIDE SEQUENCE [LARGE SCALE GENOMIC DNA]</scope>
    <source>
        <strain evidence="2 3">CCANP35</strain>
    </source>
</reference>
<feature type="chain" id="PRO_5032432418" evidence="1">
    <location>
        <begin position="23"/>
        <end position="91"/>
    </location>
</feature>
<protein>
    <submittedName>
        <fullName evidence="2">Uncharacterized protein</fullName>
    </submittedName>
</protein>